<name>A0A383UXC4_BLUHO</name>
<protein>
    <submittedName>
        <fullName evidence="1">Uncharacterized protein</fullName>
    </submittedName>
</protein>
<dbReference type="AlphaFoldDB" id="A0A383UXC4"/>
<reference evidence="1 2" key="1">
    <citation type="submission" date="2017-11" db="EMBL/GenBank/DDBJ databases">
        <authorList>
            <person name="Kracher B."/>
        </authorList>
    </citation>
    <scope>NUCLEOTIDE SEQUENCE [LARGE SCALE GENOMIC DNA]</scope>
    <source>
        <strain evidence="1 2">RACE1</strain>
    </source>
</reference>
<sequence length="110" mass="12680">MKNSAIQQLEIYVNSAVPLPNSSGNNVTYERRKSRFHQLSLSPDENLLNRTSDFAKLQISIAEGTTEHWTTPRLVTMDKWMSITHWSHYHLDRVGNERIAPQKIADETCL</sequence>
<organism evidence="1 2">
    <name type="scientific">Blumeria hordei</name>
    <name type="common">Barley powdery mildew</name>
    <name type="synonym">Blumeria graminis f. sp. hordei</name>
    <dbReference type="NCBI Taxonomy" id="2867405"/>
    <lineage>
        <taxon>Eukaryota</taxon>
        <taxon>Fungi</taxon>
        <taxon>Dikarya</taxon>
        <taxon>Ascomycota</taxon>
        <taxon>Pezizomycotina</taxon>
        <taxon>Leotiomycetes</taxon>
        <taxon>Erysiphales</taxon>
        <taxon>Erysiphaceae</taxon>
        <taxon>Blumeria</taxon>
    </lineage>
</organism>
<accession>A0A383UXC4</accession>
<evidence type="ECO:0000313" key="1">
    <source>
        <dbReference type="EMBL" id="SZF04567.1"/>
    </source>
</evidence>
<gene>
    <name evidence="1" type="ORF">BLGHR1_15364</name>
</gene>
<dbReference type="VEuPathDB" id="FungiDB:BLGHR1_15364"/>
<dbReference type="Proteomes" id="UP000275772">
    <property type="component" value="Unassembled WGS sequence"/>
</dbReference>
<evidence type="ECO:0000313" key="2">
    <source>
        <dbReference type="Proteomes" id="UP000275772"/>
    </source>
</evidence>
<proteinExistence type="predicted"/>
<dbReference type="EMBL" id="UNSH01000067">
    <property type="protein sequence ID" value="SZF04567.1"/>
    <property type="molecule type" value="Genomic_DNA"/>
</dbReference>